<dbReference type="RefSeq" id="WP_157835825.1">
    <property type="nucleotide sequence ID" value="NZ_CP039694.1"/>
</dbReference>
<dbReference type="InterPro" id="IPR029068">
    <property type="entry name" value="Glyas_Bleomycin-R_OHBP_Dase"/>
</dbReference>
<evidence type="ECO:0000313" key="2">
    <source>
        <dbReference type="EMBL" id="QYA10381.1"/>
    </source>
</evidence>
<protein>
    <recommendedName>
        <fullName evidence="1">VOC domain-containing protein</fullName>
    </recommendedName>
</protein>
<keyword evidence="2" id="KW-0614">Plasmid</keyword>
<name>A0ABX8TCV9_9HYPH</name>
<accession>A0ABX8TCV9</accession>
<dbReference type="SUPFAM" id="SSF54593">
    <property type="entry name" value="Glyoxalase/Bleomycin resistance protein/Dihydroxybiphenyl dioxygenase"/>
    <property type="match status" value="1"/>
</dbReference>
<dbReference type="Gene3D" id="3.10.180.10">
    <property type="entry name" value="2,3-Dihydroxybiphenyl 1,2-Dioxygenase, domain 1"/>
    <property type="match status" value="1"/>
</dbReference>
<dbReference type="Pfam" id="PF18029">
    <property type="entry name" value="Glyoxalase_6"/>
    <property type="match status" value="1"/>
</dbReference>
<dbReference type="PANTHER" id="PTHR35908">
    <property type="entry name" value="HYPOTHETICAL FUSION PROTEIN"/>
    <property type="match status" value="1"/>
</dbReference>
<proteinExistence type="predicted"/>
<sequence>MKIHAVTIDTANPQKLAAWWSQALGIAVANDFGMIVQLAASPDVPPFQFQKVGDVPTQRNRVHVDLRTSDLDGETERLVQLGATVVQKFELPQIRYTTLSDPDGNKFDLVQEKFRGAGAVNPSRWLQEGCET</sequence>
<reference evidence="2 3" key="1">
    <citation type="submission" date="2021-03" db="EMBL/GenBank/DDBJ databases">
        <title>Rapid diversification of plasmids in a genus of pathogenic and nitrogen fixing bacteria.</title>
        <authorList>
            <person name="Weisberg A.J."/>
            <person name="Miller M."/>
            <person name="Ream W."/>
            <person name="Grunwald N.J."/>
            <person name="Chang J.H."/>
        </authorList>
    </citation>
    <scope>NUCLEOTIDE SEQUENCE [LARGE SCALE GENOMIC DNA]</scope>
    <source>
        <strain evidence="2 3">AF3.44</strain>
        <plasmid evidence="2 3">pTiAF3.44</plasmid>
    </source>
</reference>
<keyword evidence="3" id="KW-1185">Reference proteome</keyword>
<dbReference type="Proteomes" id="UP000826513">
    <property type="component" value="Plasmid pTiAF3.44"/>
</dbReference>
<dbReference type="PANTHER" id="PTHR35908:SF1">
    <property type="entry name" value="CONSERVED PROTEIN"/>
    <property type="match status" value="1"/>
</dbReference>
<dbReference type="InterPro" id="IPR041581">
    <property type="entry name" value="Glyoxalase_6"/>
</dbReference>
<evidence type="ECO:0000313" key="3">
    <source>
        <dbReference type="Proteomes" id="UP000826513"/>
    </source>
</evidence>
<dbReference type="EMBL" id="CP072169">
    <property type="protein sequence ID" value="QYA10381.1"/>
    <property type="molecule type" value="Genomic_DNA"/>
</dbReference>
<feature type="domain" description="VOC" evidence="1">
    <location>
        <begin position="2"/>
        <end position="112"/>
    </location>
</feature>
<organism evidence="2 3">
    <name type="scientific">Agrobacterium larrymoorei</name>
    <dbReference type="NCBI Taxonomy" id="160699"/>
    <lineage>
        <taxon>Bacteria</taxon>
        <taxon>Pseudomonadati</taxon>
        <taxon>Pseudomonadota</taxon>
        <taxon>Alphaproteobacteria</taxon>
        <taxon>Hyphomicrobiales</taxon>
        <taxon>Rhizobiaceae</taxon>
        <taxon>Rhizobium/Agrobacterium group</taxon>
        <taxon>Agrobacterium</taxon>
    </lineage>
</organism>
<gene>
    <name evidence="2" type="ORF">J5285_22785</name>
</gene>
<geneLocation type="plasmid" evidence="2 3">
    <name>pTiAF3.44</name>
</geneLocation>
<dbReference type="InterPro" id="IPR037523">
    <property type="entry name" value="VOC_core"/>
</dbReference>
<dbReference type="PROSITE" id="PS51819">
    <property type="entry name" value="VOC"/>
    <property type="match status" value="1"/>
</dbReference>
<evidence type="ECO:0000259" key="1">
    <source>
        <dbReference type="PROSITE" id="PS51819"/>
    </source>
</evidence>